<protein>
    <submittedName>
        <fullName evidence="2">Uncharacterized protein</fullName>
    </submittedName>
</protein>
<gene>
    <name evidence="2" type="ORF">NCTC13193_04287</name>
</gene>
<organism evidence="2 3">
    <name type="scientific">Serratia fonticola</name>
    <dbReference type="NCBI Taxonomy" id="47917"/>
    <lineage>
        <taxon>Bacteria</taxon>
        <taxon>Pseudomonadati</taxon>
        <taxon>Pseudomonadota</taxon>
        <taxon>Gammaproteobacteria</taxon>
        <taxon>Enterobacterales</taxon>
        <taxon>Yersiniaceae</taxon>
        <taxon>Serratia</taxon>
    </lineage>
</organism>
<evidence type="ECO:0000313" key="3">
    <source>
        <dbReference type="Proteomes" id="UP000270487"/>
    </source>
</evidence>
<sequence length="238" mass="27346">MSGLIMLIVCIAISIYSYKKVALRLRSKGRGKLNVLLISLSCSTFVFMISVSVGASIIGESPQDKDTRQVNTIIKKEYNSSSISSKNENTDLEQYINTKKADSARTYKVYTNELESIFGSNTKIFVNNSGKEQIKQFIFDGADKLVYITYSGKEALLHWDAVEKFIEAKGKEDFDLTKFYGATSTYYYKYYYSPSKQQKYLMICNRENCTTFDMINVWRLRGEFARDGSEYLKKHKLD</sequence>
<keyword evidence="1" id="KW-0472">Membrane</keyword>
<accession>A0A448T0T3</accession>
<dbReference type="EMBL" id="LR134492">
    <property type="protein sequence ID" value="VEI73681.1"/>
    <property type="molecule type" value="Genomic_DNA"/>
</dbReference>
<evidence type="ECO:0000256" key="1">
    <source>
        <dbReference type="SAM" id="Phobius"/>
    </source>
</evidence>
<feature type="transmembrane region" description="Helical" evidence="1">
    <location>
        <begin position="33"/>
        <end position="58"/>
    </location>
</feature>
<name>A0A448T0T3_SERFO</name>
<keyword evidence="1" id="KW-0812">Transmembrane</keyword>
<proteinExistence type="predicted"/>
<reference evidence="2 3" key="1">
    <citation type="submission" date="2018-12" db="EMBL/GenBank/DDBJ databases">
        <authorList>
            <consortium name="Pathogen Informatics"/>
        </authorList>
    </citation>
    <scope>NUCLEOTIDE SEQUENCE [LARGE SCALE GENOMIC DNA]</scope>
    <source>
        <strain evidence="2 3">NCTC13193</strain>
    </source>
</reference>
<dbReference type="AlphaFoldDB" id="A0A448T0T3"/>
<dbReference type="Proteomes" id="UP000270487">
    <property type="component" value="Chromosome"/>
</dbReference>
<keyword evidence="1" id="KW-1133">Transmembrane helix</keyword>
<evidence type="ECO:0000313" key="2">
    <source>
        <dbReference type="EMBL" id="VEI73681.1"/>
    </source>
</evidence>